<name>A0A328TXW9_9BACL</name>
<organism evidence="2 3">
    <name type="scientific">Paenibacillus montanisoli</name>
    <dbReference type="NCBI Taxonomy" id="2081970"/>
    <lineage>
        <taxon>Bacteria</taxon>
        <taxon>Bacillati</taxon>
        <taxon>Bacillota</taxon>
        <taxon>Bacilli</taxon>
        <taxon>Bacillales</taxon>
        <taxon>Paenibacillaceae</taxon>
        <taxon>Paenibacillus</taxon>
    </lineage>
</organism>
<gene>
    <name evidence="2" type="ORF">DL346_18170</name>
</gene>
<dbReference type="RefSeq" id="WP_112883564.1">
    <property type="nucleotide sequence ID" value="NZ_QLUW01000003.1"/>
</dbReference>
<comment type="caution">
    <text evidence="2">The sequence shown here is derived from an EMBL/GenBank/DDBJ whole genome shotgun (WGS) entry which is preliminary data.</text>
</comment>
<evidence type="ECO:0000259" key="1">
    <source>
        <dbReference type="Pfam" id="PF07238"/>
    </source>
</evidence>
<dbReference type="OrthoDB" id="2382373at2"/>
<dbReference type="Proteomes" id="UP000249260">
    <property type="component" value="Unassembled WGS sequence"/>
</dbReference>
<dbReference type="Pfam" id="PF07238">
    <property type="entry name" value="PilZ"/>
    <property type="match status" value="1"/>
</dbReference>
<dbReference type="AlphaFoldDB" id="A0A328TXW9"/>
<feature type="domain" description="PilZ" evidence="1">
    <location>
        <begin position="42"/>
        <end position="104"/>
    </location>
</feature>
<proteinExistence type="predicted"/>
<sequence length="150" mass="17114">MSGEMKEREHIRIKLRDGVGAEMSICQVQGEPGEASKPSPILLQNMSPAGLQFLSHLRLPVSTDYMLQFSITLGEWQFGLLGHVVWRRREGNHYIYGCAFLPDESIRKSIGCALLAKLQAMSPKRLVVHELYRRMVNKKETNFSRLDVRS</sequence>
<protein>
    <recommendedName>
        <fullName evidence="1">PilZ domain-containing protein</fullName>
    </recommendedName>
</protein>
<dbReference type="InterPro" id="IPR009875">
    <property type="entry name" value="PilZ_domain"/>
</dbReference>
<dbReference type="GO" id="GO:0035438">
    <property type="term" value="F:cyclic-di-GMP binding"/>
    <property type="evidence" value="ECO:0007669"/>
    <property type="project" value="InterPro"/>
</dbReference>
<reference evidence="2 3" key="1">
    <citation type="submission" date="2018-06" db="EMBL/GenBank/DDBJ databases">
        <title>Paenibacillus montanisoli sp. nov., isolated from mountain area soil.</title>
        <authorList>
            <person name="Wu M."/>
        </authorList>
    </citation>
    <scope>NUCLEOTIDE SEQUENCE [LARGE SCALE GENOMIC DNA]</scope>
    <source>
        <strain evidence="2 3">RA17</strain>
    </source>
</reference>
<keyword evidence="3" id="KW-1185">Reference proteome</keyword>
<accession>A0A328TXW9</accession>
<evidence type="ECO:0000313" key="3">
    <source>
        <dbReference type="Proteomes" id="UP000249260"/>
    </source>
</evidence>
<dbReference type="EMBL" id="QLUW01000003">
    <property type="protein sequence ID" value="RAP75299.1"/>
    <property type="molecule type" value="Genomic_DNA"/>
</dbReference>
<evidence type="ECO:0000313" key="2">
    <source>
        <dbReference type="EMBL" id="RAP75299.1"/>
    </source>
</evidence>